<dbReference type="PANTHER" id="PTHR42254">
    <property type="entry name" value="METALLOPHOS DOMAIN-CONTAINING PROTEIN"/>
    <property type="match status" value="1"/>
</dbReference>
<dbReference type="AlphaFoldDB" id="A0A6C0LE62"/>
<proteinExistence type="predicted"/>
<dbReference type="SUPFAM" id="SSF56300">
    <property type="entry name" value="Metallo-dependent phosphatases"/>
    <property type="match status" value="1"/>
</dbReference>
<organism evidence="3">
    <name type="scientific">viral metagenome</name>
    <dbReference type="NCBI Taxonomy" id="1070528"/>
    <lineage>
        <taxon>unclassified sequences</taxon>
        <taxon>metagenomes</taxon>
        <taxon>organismal metagenomes</taxon>
    </lineage>
</organism>
<accession>A0A6C0LE62</accession>
<dbReference type="PANTHER" id="PTHR42254:SF1">
    <property type="entry name" value="CALCINEURIN-LIKE PHOSPHOESTERASE DOMAIN-CONTAINING PROTEIN"/>
    <property type="match status" value="1"/>
</dbReference>
<dbReference type="InterPro" id="IPR004843">
    <property type="entry name" value="Calcineurin-like_PHP"/>
</dbReference>
<keyword evidence="1" id="KW-0175">Coiled coil</keyword>
<feature type="coiled-coil region" evidence="1">
    <location>
        <begin position="586"/>
        <end position="640"/>
    </location>
</feature>
<name>A0A6C0LE62_9ZZZZ</name>
<dbReference type="EMBL" id="MN740483">
    <property type="protein sequence ID" value="QHU29266.1"/>
    <property type="molecule type" value="Genomic_DNA"/>
</dbReference>
<dbReference type="InterPro" id="IPR029052">
    <property type="entry name" value="Metallo-depent_PP-like"/>
</dbReference>
<dbReference type="Pfam" id="PF00149">
    <property type="entry name" value="Metallophos"/>
    <property type="match status" value="1"/>
</dbReference>
<evidence type="ECO:0000313" key="3">
    <source>
        <dbReference type="EMBL" id="QHU29266.1"/>
    </source>
</evidence>
<evidence type="ECO:0000259" key="2">
    <source>
        <dbReference type="Pfam" id="PF00149"/>
    </source>
</evidence>
<feature type="domain" description="Calcineurin-like phosphoesterase" evidence="2">
    <location>
        <begin position="80"/>
        <end position="169"/>
    </location>
</feature>
<sequence length="737" mass="84648">MVVLNKGKKGKSKGKNMRGGAIGGIYEFTNDNDEIYFFSDLEGNMPDGIKELMFETTTVQNEEKIFEMDETGIIEKPKSLGKKVIVFTGDLIDRGEYSIRNLRRMLALKEKKVNEKKVNEGRVILLCGNRDTNKIRMYRECHIKAIEDNIFNNAKKKDINIAGIISELKDIISKLKDTPHLFTNNRKDIATIINIPGILKNLITPNTDDSNFEEKYQDDLSRIENMYLNTLGSPNQVKDFKEEFKYLFGIGNELDDNDTLLIFIAMMNMVMGKIWGVDVLPVILEPYNGLYIKYLEQCHIMASIIIGDKLCFVSHAGIPYKEAVGESKGSFYIPIEIGKVPSPTQDYTIKNGIATYNPIIKLTLSHYYNIDNIDNLNRSFTLFIQNIITNTVKDDEYKKYVAMSANCDILQIGDTEYSAYASPIVSRKTIEEVKDKKNLSLNKFIKEGTLTKKVYNIFGHQPSGALPYISKKEENEIKSYHIDLDISKAEDNDASNKDSYVYLKMTKDSDMLFGKTASEKEHDIINENESRKKIKDPPIDINYNEVTLDSYCENSIVDVTYNIITTDKKDNIITTKYTSTLFTVDIKEEGKEKVKVKVKVNEEEKEKEKEEEKVKVKVKVNEEEKEKEEEKVKGKEAEKVKGKEAEKVKEKKYYGMFLFTLVETNKDIKPNTDIETILLPYKGGRGKRKIYTKSIKRFLYGKRKMVIYVGKRGGEYVKVKGEYMSLAKFNKKINNKK</sequence>
<protein>
    <recommendedName>
        <fullName evidence="2">Calcineurin-like phosphoesterase domain-containing protein</fullName>
    </recommendedName>
</protein>
<dbReference type="Gene3D" id="3.60.21.10">
    <property type="match status" value="1"/>
</dbReference>
<reference evidence="3" key="1">
    <citation type="journal article" date="2020" name="Nature">
        <title>Giant virus diversity and host interactions through global metagenomics.</title>
        <authorList>
            <person name="Schulz F."/>
            <person name="Roux S."/>
            <person name="Paez-Espino D."/>
            <person name="Jungbluth S."/>
            <person name="Walsh D.A."/>
            <person name="Denef V.J."/>
            <person name="McMahon K.D."/>
            <person name="Konstantinidis K.T."/>
            <person name="Eloe-Fadrosh E.A."/>
            <person name="Kyrpides N.C."/>
            <person name="Woyke T."/>
        </authorList>
    </citation>
    <scope>NUCLEOTIDE SEQUENCE</scope>
    <source>
        <strain evidence="3">GVMAG-M-3300027804-47</strain>
    </source>
</reference>
<evidence type="ECO:0000256" key="1">
    <source>
        <dbReference type="SAM" id="Coils"/>
    </source>
</evidence>